<sequence length="691" mass="76722">MTLETVPNDLIDGEHQKLDELLHEFFRCGTIGHLQDDEPPPLDQLLCLVVLYLPKLEQKYGDRDEARTLLAANPELESLLREAWSAGNFKSIRNLKILRPAQIDPPQPDPVVTEAAKKAWNVPYRGDSAIVLQKIIRASFSPQSSDSATNQIPVIQSSGMGKSRCVDEVAKSLFTIPFNLRPATDTMVFLTPTVHPGIIWELFTMVSEEISSVQSMEQGHLDPIVRYANLAAWWRNKLGGAESPFRTALYQRISDTARAERDSTVQHIAQGDSPDPFIVPMREAAEKLRQAIESKTSYSRHDIVVVLYFDEAHYLTKGNSNPGFSAYDALCNMLNAMKKSGVYAVYLSKVSVIAPPAPPSTGLSLPSSFRGGSPPQYLEAPFIECPFDVYDRPMIREGERSLEYVCLPEFLVRFGRPLFWTLYESGNAQVKNAIADFVKQQLTGRVSPSGDVLEDADIGFAVFSSRLLLPLDALGTTPAFEAKQVANHLRVAYSISHPEDVRSFSSSEPIVAEAAAQLMNESRTIVKLLDAVLQSGLIPKGERRDAVARLLLILAHDRAAAKSPASSADGRLFTRYTHPVRLVDFLQELFADEYHDLILNSRPVNLGGDNSNLTLKSEFEHAYINFTHFMKADDSSVVCTAAGWRGLARANAWLCHDRQPFLNIIIPVFFKMEGDKVGRKSTSVAVVRSGY</sequence>
<evidence type="ECO:0000313" key="1">
    <source>
        <dbReference type="EMBL" id="TDL21595.1"/>
    </source>
</evidence>
<dbReference type="VEuPathDB" id="FungiDB:BD410DRAFT_898919"/>
<reference evidence="1 2" key="1">
    <citation type="submission" date="2018-06" db="EMBL/GenBank/DDBJ databases">
        <title>A transcriptomic atlas of mushroom development highlights an independent origin of complex multicellularity.</title>
        <authorList>
            <consortium name="DOE Joint Genome Institute"/>
            <person name="Krizsan K."/>
            <person name="Almasi E."/>
            <person name="Merenyi Z."/>
            <person name="Sahu N."/>
            <person name="Viragh M."/>
            <person name="Koszo T."/>
            <person name="Mondo S."/>
            <person name="Kiss B."/>
            <person name="Balint B."/>
            <person name="Kues U."/>
            <person name="Barry K."/>
            <person name="Hegedus J.C."/>
            <person name="Henrissat B."/>
            <person name="Johnson J."/>
            <person name="Lipzen A."/>
            <person name="Ohm R."/>
            <person name="Nagy I."/>
            <person name="Pangilinan J."/>
            <person name="Yan J."/>
            <person name="Xiong Y."/>
            <person name="Grigoriev I.V."/>
            <person name="Hibbett D.S."/>
            <person name="Nagy L.G."/>
        </authorList>
    </citation>
    <scope>NUCLEOTIDE SEQUENCE [LARGE SCALE GENOMIC DNA]</scope>
    <source>
        <strain evidence="1 2">SZMC22713</strain>
    </source>
</reference>
<protein>
    <submittedName>
        <fullName evidence="1">Uncharacterized protein</fullName>
    </submittedName>
</protein>
<keyword evidence="2" id="KW-1185">Reference proteome</keyword>
<gene>
    <name evidence="1" type="ORF">BD410DRAFT_898919</name>
</gene>
<dbReference type="OrthoDB" id="107110at2759"/>
<dbReference type="PANTHER" id="PTHR33266">
    <property type="entry name" value="CHROMOSOME 15, WHOLE GENOME SHOTGUN SEQUENCE"/>
    <property type="match status" value="1"/>
</dbReference>
<accession>A0A4Y7Q2E3</accession>
<dbReference type="STRING" id="50990.A0A4Y7Q2E3"/>
<name>A0A4Y7Q2E3_9AGAM</name>
<dbReference type="EMBL" id="ML170180">
    <property type="protein sequence ID" value="TDL21595.1"/>
    <property type="molecule type" value="Genomic_DNA"/>
</dbReference>
<proteinExistence type="predicted"/>
<dbReference type="PANTHER" id="PTHR33266:SF1">
    <property type="entry name" value="F-BOX DOMAIN-CONTAINING PROTEIN"/>
    <property type="match status" value="1"/>
</dbReference>
<organism evidence="1 2">
    <name type="scientific">Rickenella mellea</name>
    <dbReference type="NCBI Taxonomy" id="50990"/>
    <lineage>
        <taxon>Eukaryota</taxon>
        <taxon>Fungi</taxon>
        <taxon>Dikarya</taxon>
        <taxon>Basidiomycota</taxon>
        <taxon>Agaricomycotina</taxon>
        <taxon>Agaricomycetes</taxon>
        <taxon>Hymenochaetales</taxon>
        <taxon>Rickenellaceae</taxon>
        <taxon>Rickenella</taxon>
    </lineage>
</organism>
<dbReference type="Proteomes" id="UP000294933">
    <property type="component" value="Unassembled WGS sequence"/>
</dbReference>
<evidence type="ECO:0000313" key="2">
    <source>
        <dbReference type="Proteomes" id="UP000294933"/>
    </source>
</evidence>
<dbReference type="AlphaFoldDB" id="A0A4Y7Q2E3"/>